<dbReference type="EMBL" id="CAJOBZ010000021">
    <property type="protein sequence ID" value="CAF4865827.1"/>
    <property type="molecule type" value="Genomic_DNA"/>
</dbReference>
<evidence type="ECO:0000313" key="2">
    <source>
        <dbReference type="Proteomes" id="UP000663880"/>
    </source>
</evidence>
<organism evidence="1 2">
    <name type="scientific">Pieris macdunnoughi</name>
    <dbReference type="NCBI Taxonomy" id="345717"/>
    <lineage>
        <taxon>Eukaryota</taxon>
        <taxon>Metazoa</taxon>
        <taxon>Ecdysozoa</taxon>
        <taxon>Arthropoda</taxon>
        <taxon>Hexapoda</taxon>
        <taxon>Insecta</taxon>
        <taxon>Pterygota</taxon>
        <taxon>Neoptera</taxon>
        <taxon>Endopterygota</taxon>
        <taxon>Lepidoptera</taxon>
        <taxon>Glossata</taxon>
        <taxon>Ditrysia</taxon>
        <taxon>Papilionoidea</taxon>
        <taxon>Pieridae</taxon>
        <taxon>Pierinae</taxon>
        <taxon>Pieris</taxon>
    </lineage>
</organism>
<reference evidence="1" key="1">
    <citation type="submission" date="2021-02" db="EMBL/GenBank/DDBJ databases">
        <authorList>
            <person name="Steward A R."/>
        </authorList>
    </citation>
    <scope>NUCLEOTIDE SEQUENCE</scope>
</reference>
<name>A0A821T367_9NEOP</name>
<protein>
    <submittedName>
        <fullName evidence="1">Uncharacterized protein</fullName>
    </submittedName>
</protein>
<dbReference type="AlphaFoldDB" id="A0A821T367"/>
<dbReference type="Proteomes" id="UP000663880">
    <property type="component" value="Unassembled WGS sequence"/>
</dbReference>
<sequence length="161" mass="17694">MDNTLLLYLGLEFSIHSLYNIYSSKRPPPKCVACSNLLQSVSSFLKAASVALHNFLNSPLSSASICARVMHLSVAAASDMCCKTKPEGRGVRFPKPGESNFTYVATCGEPLYRCCYVNEFIVGRFIDKCGIWRAILAGERAVVKIINNNFMVLPICTGIDM</sequence>
<proteinExistence type="predicted"/>
<keyword evidence="2" id="KW-1185">Reference proteome</keyword>
<comment type="caution">
    <text evidence="1">The sequence shown here is derived from an EMBL/GenBank/DDBJ whole genome shotgun (WGS) entry which is preliminary data.</text>
</comment>
<evidence type="ECO:0000313" key="1">
    <source>
        <dbReference type="EMBL" id="CAF4865827.1"/>
    </source>
</evidence>
<accession>A0A821T367</accession>
<gene>
    <name evidence="1" type="ORF">PMACD_LOCUS8319</name>
</gene>